<feature type="transmembrane region" description="Helical" evidence="6">
    <location>
        <begin position="240"/>
        <end position="259"/>
    </location>
</feature>
<feature type="transmembrane region" description="Helical" evidence="6">
    <location>
        <begin position="314"/>
        <end position="330"/>
    </location>
</feature>
<dbReference type="EMBL" id="JAAXLA010000007">
    <property type="protein sequence ID" value="NMH96870.1"/>
    <property type="molecule type" value="Genomic_DNA"/>
</dbReference>
<keyword evidence="3 6" id="KW-0812">Transmembrane</keyword>
<comment type="subcellular location">
    <subcellularLocation>
        <location evidence="1">Cell membrane</location>
        <topology evidence="1">Multi-pass membrane protein</topology>
    </subcellularLocation>
</comment>
<dbReference type="PANTHER" id="PTHR30482:SF10">
    <property type="entry name" value="HIGH-AFFINITY BRANCHED-CHAIN AMINO ACID TRANSPORT PROTEIN BRAE"/>
    <property type="match status" value="1"/>
</dbReference>
<dbReference type="InterPro" id="IPR043428">
    <property type="entry name" value="LivM-like"/>
</dbReference>
<name>A0ABX1S6Y2_9PSEU</name>
<evidence type="ECO:0000256" key="4">
    <source>
        <dbReference type="ARBA" id="ARBA00022989"/>
    </source>
</evidence>
<accession>A0ABX1S6Y2</accession>
<feature type="transmembrane region" description="Helical" evidence="6">
    <location>
        <begin position="28"/>
        <end position="50"/>
    </location>
</feature>
<protein>
    <submittedName>
        <fullName evidence="7">Branched-chain amino acid ABC transporter permease</fullName>
    </submittedName>
</protein>
<keyword evidence="4 6" id="KW-1133">Transmembrane helix</keyword>
<dbReference type="InterPro" id="IPR001851">
    <property type="entry name" value="ABC_transp_permease"/>
</dbReference>
<gene>
    <name evidence="7" type="ORF">HF526_06000</name>
</gene>
<evidence type="ECO:0000313" key="7">
    <source>
        <dbReference type="EMBL" id="NMH96870.1"/>
    </source>
</evidence>
<feature type="transmembrane region" description="Helical" evidence="6">
    <location>
        <begin position="110"/>
        <end position="132"/>
    </location>
</feature>
<evidence type="ECO:0000256" key="5">
    <source>
        <dbReference type="ARBA" id="ARBA00023136"/>
    </source>
</evidence>
<dbReference type="CDD" id="cd06581">
    <property type="entry name" value="TM_PBP1_LivM_like"/>
    <property type="match status" value="1"/>
</dbReference>
<sequence>MNQMSSGAPSIAHLLRGRPMWVSIPRPVRIMVGVAGCGLLYLLPMLVVPVLDTAGSDFASVLFYPVGIYVLLAIGLNVLVGMTGLINVGYAGFFAIGGYVMAVLGTQLQWSYYVITPVAAIVGAFAGLLLGIPAIRLRGDYLAIVTLGFGEIVQEIAKNVEHLGGPSGINAIPHPGGIGPLTFGYLDPRPYGWLLITIILVVLLVVRLLDRSRVGRAWNATREDEDAAEFMGVPTFRFKLLALALSSAIGSIAGTSYAAKVGFISPDNFPLLLSVLVLAAVILGGAGSIAGVVAGAVLVGYLPERFRVFSDYRVLLFSAAVVILMIWRPQGLFARRGRRPADVDAEPESA</sequence>
<proteinExistence type="predicted"/>
<keyword evidence="5 6" id="KW-0472">Membrane</keyword>
<evidence type="ECO:0000256" key="2">
    <source>
        <dbReference type="ARBA" id="ARBA00022475"/>
    </source>
</evidence>
<keyword evidence="2" id="KW-1003">Cell membrane</keyword>
<evidence type="ECO:0000313" key="8">
    <source>
        <dbReference type="Proteomes" id="UP000820669"/>
    </source>
</evidence>
<dbReference type="Proteomes" id="UP000820669">
    <property type="component" value="Unassembled WGS sequence"/>
</dbReference>
<comment type="caution">
    <text evidence="7">The sequence shown here is derived from an EMBL/GenBank/DDBJ whole genome shotgun (WGS) entry which is preliminary data.</text>
</comment>
<dbReference type="Pfam" id="PF02653">
    <property type="entry name" value="BPD_transp_2"/>
    <property type="match status" value="1"/>
</dbReference>
<evidence type="ECO:0000256" key="6">
    <source>
        <dbReference type="SAM" id="Phobius"/>
    </source>
</evidence>
<reference evidence="7 8" key="1">
    <citation type="submission" date="2020-04" db="EMBL/GenBank/DDBJ databases">
        <authorList>
            <person name="Klaysubun C."/>
            <person name="Duangmal K."/>
            <person name="Lipun K."/>
        </authorList>
    </citation>
    <scope>NUCLEOTIDE SEQUENCE [LARGE SCALE GENOMIC DNA]</scope>
    <source>
        <strain evidence="7 8">K10HN5</strain>
    </source>
</reference>
<evidence type="ECO:0000256" key="3">
    <source>
        <dbReference type="ARBA" id="ARBA00022692"/>
    </source>
</evidence>
<keyword evidence="8" id="KW-1185">Reference proteome</keyword>
<dbReference type="PANTHER" id="PTHR30482">
    <property type="entry name" value="HIGH-AFFINITY BRANCHED-CHAIN AMINO ACID TRANSPORT SYSTEM PERMEASE"/>
    <property type="match status" value="1"/>
</dbReference>
<feature type="transmembrane region" description="Helical" evidence="6">
    <location>
        <begin position="191"/>
        <end position="209"/>
    </location>
</feature>
<feature type="transmembrane region" description="Helical" evidence="6">
    <location>
        <begin position="62"/>
        <end position="80"/>
    </location>
</feature>
<feature type="transmembrane region" description="Helical" evidence="6">
    <location>
        <begin position="271"/>
        <end position="302"/>
    </location>
</feature>
<feature type="transmembrane region" description="Helical" evidence="6">
    <location>
        <begin position="87"/>
        <end position="104"/>
    </location>
</feature>
<evidence type="ECO:0000256" key="1">
    <source>
        <dbReference type="ARBA" id="ARBA00004651"/>
    </source>
</evidence>
<organism evidence="7 8">
    <name type="scientific">Pseudonocardia acidicola</name>
    <dbReference type="NCBI Taxonomy" id="2724939"/>
    <lineage>
        <taxon>Bacteria</taxon>
        <taxon>Bacillati</taxon>
        <taxon>Actinomycetota</taxon>
        <taxon>Actinomycetes</taxon>
        <taxon>Pseudonocardiales</taxon>
        <taxon>Pseudonocardiaceae</taxon>
        <taxon>Pseudonocardia</taxon>
    </lineage>
</organism>